<organism evidence="1">
    <name type="scientific">Solanum chacoense</name>
    <name type="common">Chaco potato</name>
    <dbReference type="NCBI Taxonomy" id="4108"/>
    <lineage>
        <taxon>Eukaryota</taxon>
        <taxon>Viridiplantae</taxon>
        <taxon>Streptophyta</taxon>
        <taxon>Embryophyta</taxon>
        <taxon>Tracheophyta</taxon>
        <taxon>Spermatophyta</taxon>
        <taxon>Magnoliopsida</taxon>
        <taxon>eudicotyledons</taxon>
        <taxon>Gunneridae</taxon>
        <taxon>Pentapetalae</taxon>
        <taxon>asterids</taxon>
        <taxon>lamiids</taxon>
        <taxon>Solanales</taxon>
        <taxon>Solanaceae</taxon>
        <taxon>Solanoideae</taxon>
        <taxon>Solaneae</taxon>
        <taxon>Solanum</taxon>
    </lineage>
</organism>
<accession>A0A0V0I3T3</accession>
<reference evidence="1" key="1">
    <citation type="submission" date="2015-12" db="EMBL/GenBank/DDBJ databases">
        <title>Gene expression during late stages of embryo sac development: a critical building block for successful pollen-pistil interactions.</title>
        <authorList>
            <person name="Liu Y."/>
            <person name="Joly V."/>
            <person name="Sabar M."/>
            <person name="Matton D.P."/>
        </authorList>
    </citation>
    <scope>NUCLEOTIDE SEQUENCE</scope>
</reference>
<sequence>MNLDLILLDNTSSHKEMRNILPLITLKLYHFAKFLILHNIPVATEFFLQIFEDFFVTEFFPQSLNCRQAFLSIPLLYTNMNILLGSRCTGVLSLSKWIESRWDLDVDINHVNSWKRTSHAPKLKLGKLITRELQKEHFF</sequence>
<protein>
    <submittedName>
        <fullName evidence="1">Putative ovule protein</fullName>
    </submittedName>
</protein>
<dbReference type="AlphaFoldDB" id="A0A0V0I3T3"/>
<proteinExistence type="predicted"/>
<evidence type="ECO:0000313" key="1">
    <source>
        <dbReference type="EMBL" id="JAP27064.1"/>
    </source>
</evidence>
<dbReference type="EMBL" id="GEDG01011570">
    <property type="protein sequence ID" value="JAP27064.1"/>
    <property type="molecule type" value="Transcribed_RNA"/>
</dbReference>
<name>A0A0V0I3T3_SOLCH</name>